<evidence type="ECO:0000313" key="3">
    <source>
        <dbReference type="Proteomes" id="UP001605036"/>
    </source>
</evidence>
<name>A0ABD1YGP5_9MARC</name>
<evidence type="ECO:0000313" key="2">
    <source>
        <dbReference type="EMBL" id="KAL2629835.1"/>
    </source>
</evidence>
<organism evidence="2 3">
    <name type="scientific">Riccia fluitans</name>
    <dbReference type="NCBI Taxonomy" id="41844"/>
    <lineage>
        <taxon>Eukaryota</taxon>
        <taxon>Viridiplantae</taxon>
        <taxon>Streptophyta</taxon>
        <taxon>Embryophyta</taxon>
        <taxon>Marchantiophyta</taxon>
        <taxon>Marchantiopsida</taxon>
        <taxon>Marchantiidae</taxon>
        <taxon>Marchantiales</taxon>
        <taxon>Ricciaceae</taxon>
        <taxon>Riccia</taxon>
    </lineage>
</organism>
<dbReference type="EMBL" id="JBHFFA010000004">
    <property type="protein sequence ID" value="KAL2629835.1"/>
    <property type="molecule type" value="Genomic_DNA"/>
</dbReference>
<protein>
    <submittedName>
        <fullName evidence="2">Uncharacterized protein</fullName>
    </submittedName>
</protein>
<evidence type="ECO:0000256" key="1">
    <source>
        <dbReference type="SAM" id="MobiDB-lite"/>
    </source>
</evidence>
<sequence length="213" mass="24723">MDRFIKPISHNQYFESLREEQRAWRLNQMELSSESEPEEGPKSDGEMEILSGDSRDLKRHFSRRKSRFQLSQVLERLSSVRDVLSNSERDAGQIRGKYSNGFERPQDWKKIEEALKLCRFSPRRTVEYLRVKYSKPGVQNPFLGLAESTIRGWLTHDKKLNPSVLKLVRHPNFTGEQFGPKLPPEVQGPNPPEMQRVLPRGPGVDKRMHGLVS</sequence>
<feature type="region of interest" description="Disordered" evidence="1">
    <location>
        <begin position="175"/>
        <end position="213"/>
    </location>
</feature>
<reference evidence="2 3" key="1">
    <citation type="submission" date="2024-09" db="EMBL/GenBank/DDBJ databases">
        <title>Chromosome-scale assembly of Riccia fluitans.</title>
        <authorList>
            <person name="Paukszto L."/>
            <person name="Sawicki J."/>
            <person name="Karawczyk K."/>
            <person name="Piernik-Szablinska J."/>
            <person name="Szczecinska M."/>
            <person name="Mazdziarz M."/>
        </authorList>
    </citation>
    <scope>NUCLEOTIDE SEQUENCE [LARGE SCALE GENOMIC DNA]</scope>
    <source>
        <strain evidence="2">Rf_01</strain>
        <tissue evidence="2">Aerial parts of the thallus</tissue>
    </source>
</reference>
<comment type="caution">
    <text evidence="2">The sequence shown here is derived from an EMBL/GenBank/DDBJ whole genome shotgun (WGS) entry which is preliminary data.</text>
</comment>
<accession>A0ABD1YGP5</accession>
<keyword evidence="3" id="KW-1185">Reference proteome</keyword>
<dbReference type="AlphaFoldDB" id="A0ABD1YGP5"/>
<proteinExistence type="predicted"/>
<dbReference type="Proteomes" id="UP001605036">
    <property type="component" value="Unassembled WGS sequence"/>
</dbReference>
<feature type="compositionally biased region" description="Basic and acidic residues" evidence="1">
    <location>
        <begin position="203"/>
        <end position="213"/>
    </location>
</feature>
<gene>
    <name evidence="2" type="ORF">R1flu_014521</name>
</gene>
<feature type="region of interest" description="Disordered" evidence="1">
    <location>
        <begin position="28"/>
        <end position="49"/>
    </location>
</feature>